<comment type="subcellular location">
    <subcellularLocation>
        <location evidence="1">Membrane</location>
        <topology evidence="1">Multi-pass membrane protein</topology>
    </subcellularLocation>
</comment>
<dbReference type="Pfam" id="PF07690">
    <property type="entry name" value="MFS_1"/>
    <property type="match status" value="1"/>
</dbReference>
<proteinExistence type="predicted"/>
<dbReference type="GO" id="GO:0022857">
    <property type="term" value="F:transmembrane transporter activity"/>
    <property type="evidence" value="ECO:0007669"/>
    <property type="project" value="InterPro"/>
</dbReference>
<dbReference type="InterPro" id="IPR036259">
    <property type="entry name" value="MFS_trans_sf"/>
</dbReference>
<dbReference type="GO" id="GO:0016020">
    <property type="term" value="C:membrane"/>
    <property type="evidence" value="ECO:0007669"/>
    <property type="project" value="UniProtKB-SubCell"/>
</dbReference>
<dbReference type="AlphaFoldDB" id="A0A212F7R9"/>
<dbReference type="SUPFAM" id="SSF103473">
    <property type="entry name" value="MFS general substrate transporter"/>
    <property type="match status" value="1"/>
</dbReference>
<dbReference type="InterPro" id="IPR020846">
    <property type="entry name" value="MFS_dom"/>
</dbReference>
<dbReference type="InterPro" id="IPR011701">
    <property type="entry name" value="MFS"/>
</dbReference>
<dbReference type="PANTHER" id="PTHR11662:SF280">
    <property type="entry name" value="FI21844P1-RELATED"/>
    <property type="match status" value="1"/>
</dbReference>
<dbReference type="InterPro" id="IPR050382">
    <property type="entry name" value="MFS_Na/Anion_cotransporter"/>
</dbReference>
<dbReference type="PANTHER" id="PTHR11662">
    <property type="entry name" value="SOLUTE CARRIER FAMILY 17"/>
    <property type="match status" value="1"/>
</dbReference>
<dbReference type="PROSITE" id="PS50850">
    <property type="entry name" value="MFS"/>
    <property type="match status" value="1"/>
</dbReference>
<dbReference type="GO" id="GO:0006820">
    <property type="term" value="P:monoatomic anion transport"/>
    <property type="evidence" value="ECO:0007669"/>
    <property type="project" value="TreeGrafter"/>
</dbReference>
<evidence type="ECO:0000256" key="2">
    <source>
        <dbReference type="ARBA" id="ARBA00022692"/>
    </source>
</evidence>
<protein>
    <submittedName>
        <fullName evidence="5">Inorganic phosphate cotransporter</fullName>
    </submittedName>
</protein>
<dbReference type="Proteomes" id="UP000007151">
    <property type="component" value="Unassembled WGS sequence"/>
</dbReference>
<dbReference type="KEGG" id="dpl:KGM_201201"/>
<keyword evidence="3" id="KW-1133">Transmembrane helix</keyword>
<sequence length="500" mass="55707">MDVEFLRHKYEDRHDGVITKAKFKLGVRHIQVVYMFVCSFAMGALRSSNSIAILSVAQQSRNNGSYLQNHNWDKRIQGTVLSSFLVGYASAMLPAELYLKEVDDKFIMAAVLLINGGLTAAMPTIVKKGGWIAVSNGEFLMGITQACLSPVNLNLISKWLPPSERSLCGFLIQGAIILGTIIALPVSGIISESRLGWELIFYSQAMMTLSTATLWVLLTSSTPETHHAIGDTEKEYIRRSLSCYRQNKLHKPWRNILQTKQFWAIASAHTAANVLYVFFLVELSSFLVSMDLSIKNSGTQTALPFVGMWVVYLLTSPTIELIYGIGNVNYLFDVKYFRKIVNGFGSLGIVIGLLTLPYLVPSWNHLGLITLVGTFSLLGIQYSGFLENHKDMTQNYSNTLLVLSNIVSSAVAALVPVLTAAIVNVDEGDLNRWKIIFRLLAGFYVICNVVYTLCANSDRQEWDRSAKTKFGYCNALTNLELDEINQTTRLDCQREDDTSV</sequence>
<keyword evidence="6" id="KW-1185">Reference proteome</keyword>
<comment type="caution">
    <text evidence="5">The sequence shown here is derived from an EMBL/GenBank/DDBJ whole genome shotgun (WGS) entry which is preliminary data.</text>
</comment>
<evidence type="ECO:0000313" key="5">
    <source>
        <dbReference type="EMBL" id="OWR49786.1"/>
    </source>
</evidence>
<evidence type="ECO:0000313" key="6">
    <source>
        <dbReference type="Proteomes" id="UP000007151"/>
    </source>
</evidence>
<dbReference type="OrthoDB" id="2985014at2759"/>
<gene>
    <name evidence="5" type="ORF">KGM_201201</name>
</gene>
<dbReference type="EMBL" id="AGBW02009834">
    <property type="protein sequence ID" value="OWR49786.1"/>
    <property type="molecule type" value="Genomic_DNA"/>
</dbReference>
<keyword evidence="2" id="KW-0812">Transmembrane</keyword>
<dbReference type="Gene3D" id="1.20.1250.20">
    <property type="entry name" value="MFS general substrate transporter like domains"/>
    <property type="match status" value="1"/>
</dbReference>
<evidence type="ECO:0000256" key="4">
    <source>
        <dbReference type="ARBA" id="ARBA00023136"/>
    </source>
</evidence>
<evidence type="ECO:0000256" key="1">
    <source>
        <dbReference type="ARBA" id="ARBA00004141"/>
    </source>
</evidence>
<evidence type="ECO:0000256" key="3">
    <source>
        <dbReference type="ARBA" id="ARBA00022989"/>
    </source>
</evidence>
<organism evidence="5 6">
    <name type="scientific">Danaus plexippus plexippus</name>
    <dbReference type="NCBI Taxonomy" id="278856"/>
    <lineage>
        <taxon>Eukaryota</taxon>
        <taxon>Metazoa</taxon>
        <taxon>Ecdysozoa</taxon>
        <taxon>Arthropoda</taxon>
        <taxon>Hexapoda</taxon>
        <taxon>Insecta</taxon>
        <taxon>Pterygota</taxon>
        <taxon>Neoptera</taxon>
        <taxon>Endopterygota</taxon>
        <taxon>Lepidoptera</taxon>
        <taxon>Glossata</taxon>
        <taxon>Ditrysia</taxon>
        <taxon>Papilionoidea</taxon>
        <taxon>Nymphalidae</taxon>
        <taxon>Danainae</taxon>
        <taxon>Danaini</taxon>
        <taxon>Danaina</taxon>
        <taxon>Danaus</taxon>
        <taxon>Danaus</taxon>
    </lineage>
</organism>
<accession>A0A212F7R9</accession>
<dbReference type="eggNOG" id="KOG2532">
    <property type="taxonomic scope" value="Eukaryota"/>
</dbReference>
<reference evidence="5 6" key="1">
    <citation type="journal article" date="2011" name="Cell">
        <title>The monarch butterfly genome yields insights into long-distance migration.</title>
        <authorList>
            <person name="Zhan S."/>
            <person name="Merlin C."/>
            <person name="Boore J.L."/>
            <person name="Reppert S.M."/>
        </authorList>
    </citation>
    <scope>NUCLEOTIDE SEQUENCE [LARGE SCALE GENOMIC DNA]</scope>
    <source>
        <strain evidence="5">F-2</strain>
    </source>
</reference>
<name>A0A212F7R9_DANPL</name>
<keyword evidence="4" id="KW-0472">Membrane</keyword>